<dbReference type="NCBIfam" id="NF005891">
    <property type="entry name" value="PRK07854.1"/>
    <property type="match status" value="1"/>
</dbReference>
<dbReference type="SUPFAM" id="SSF52096">
    <property type="entry name" value="ClpP/crotonase"/>
    <property type="match status" value="1"/>
</dbReference>
<comment type="catalytic activity">
    <reaction evidence="6">
        <text>a (3S)-3-hydroxyacyl-CoA = a (2E)-enoyl-CoA + H2O</text>
        <dbReference type="Rhea" id="RHEA:16105"/>
        <dbReference type="ChEBI" id="CHEBI:15377"/>
        <dbReference type="ChEBI" id="CHEBI:57318"/>
        <dbReference type="ChEBI" id="CHEBI:58856"/>
        <dbReference type="EC" id="4.2.1.17"/>
    </reaction>
</comment>
<evidence type="ECO:0000256" key="5">
    <source>
        <dbReference type="ARBA" id="ARBA00023239"/>
    </source>
</evidence>
<dbReference type="Proteomes" id="UP000271380">
    <property type="component" value="Chromosome"/>
</dbReference>
<evidence type="ECO:0000256" key="7">
    <source>
        <dbReference type="ARBA" id="ARBA00023717"/>
    </source>
</evidence>
<dbReference type="InterPro" id="IPR001753">
    <property type="entry name" value="Enoyl-CoA_hydra/iso"/>
</dbReference>
<dbReference type="RefSeq" id="WP_126316262.1">
    <property type="nucleotide sequence ID" value="NZ_JBHOLU010000001.1"/>
</dbReference>
<protein>
    <submittedName>
        <fullName evidence="9">Enoyl-CoA hydratase echA6</fullName>
        <ecNumber evidence="9">4.2.1.17</ecNumber>
    </submittedName>
</protein>
<dbReference type="EMBL" id="LR134377">
    <property type="protein sequence ID" value="VEH04407.1"/>
    <property type="molecule type" value="Genomic_DNA"/>
</dbReference>
<evidence type="ECO:0000256" key="6">
    <source>
        <dbReference type="ARBA" id="ARBA00023709"/>
    </source>
</evidence>
<proteinExistence type="inferred from homology"/>
<name>A0AB38VS67_9CORY</name>
<comment type="similarity">
    <text evidence="2 8">Belongs to the enoyl-CoA hydratase/isomerase family.</text>
</comment>
<evidence type="ECO:0000256" key="2">
    <source>
        <dbReference type="ARBA" id="ARBA00005254"/>
    </source>
</evidence>
<evidence type="ECO:0000256" key="1">
    <source>
        <dbReference type="ARBA" id="ARBA00002994"/>
    </source>
</evidence>
<dbReference type="GO" id="GO:0006635">
    <property type="term" value="P:fatty acid beta-oxidation"/>
    <property type="evidence" value="ECO:0007669"/>
    <property type="project" value="TreeGrafter"/>
</dbReference>
<organism evidence="9 10">
    <name type="scientific">Corynebacterium kutscheri</name>
    <dbReference type="NCBI Taxonomy" id="35755"/>
    <lineage>
        <taxon>Bacteria</taxon>
        <taxon>Bacillati</taxon>
        <taxon>Actinomycetota</taxon>
        <taxon>Actinomycetes</taxon>
        <taxon>Mycobacteriales</taxon>
        <taxon>Corynebacteriaceae</taxon>
        <taxon>Corynebacterium</taxon>
    </lineage>
</organism>
<dbReference type="Pfam" id="PF00378">
    <property type="entry name" value="ECH_1"/>
    <property type="match status" value="1"/>
</dbReference>
<comment type="catalytic activity">
    <reaction evidence="7">
        <text>a 4-saturated-(3S)-3-hydroxyacyl-CoA = a (3E)-enoyl-CoA + H2O</text>
        <dbReference type="Rhea" id="RHEA:20724"/>
        <dbReference type="ChEBI" id="CHEBI:15377"/>
        <dbReference type="ChEBI" id="CHEBI:58521"/>
        <dbReference type="ChEBI" id="CHEBI:137480"/>
        <dbReference type="EC" id="4.2.1.17"/>
    </reaction>
</comment>
<evidence type="ECO:0000256" key="3">
    <source>
        <dbReference type="ARBA" id="ARBA00022832"/>
    </source>
</evidence>
<dbReference type="InterPro" id="IPR018376">
    <property type="entry name" value="Enoyl-CoA_hyd/isom_CS"/>
</dbReference>
<dbReference type="AlphaFoldDB" id="A0AB38VS67"/>
<evidence type="ECO:0000256" key="8">
    <source>
        <dbReference type="RuleBase" id="RU003707"/>
    </source>
</evidence>
<dbReference type="PROSITE" id="PS00166">
    <property type="entry name" value="ENOYL_COA_HYDRATASE"/>
    <property type="match status" value="1"/>
</dbReference>
<keyword evidence="4" id="KW-0443">Lipid metabolism</keyword>
<sequence>MKTTLLVEDREKIRILKLNRPEKRNALSIDLCNQIKHAVVDAEQKAKNEDLIRAIIIRGEGRAFCSGADLSQPVDTTADKSNAGVYSDGFRESLAAMLRALCEVELPVIADIDGPAVGAGMQLSLACDFRLVGERAWFSIPATKLGFALDSWTIQRAHNLLGGGYARRILMAAYRLSAVQAIESGFALEKQTAESSWDFAQEISSLAPLAIAHHKKMLNNYEDISYNTSIFEPQNSFTQCWQSDDVLEARRARQEGRSPVFRRR</sequence>
<keyword evidence="3" id="KW-0276">Fatty acid metabolism</keyword>
<reference evidence="9 10" key="1">
    <citation type="submission" date="2018-12" db="EMBL/GenBank/DDBJ databases">
        <authorList>
            <consortium name="Pathogen Informatics"/>
        </authorList>
    </citation>
    <scope>NUCLEOTIDE SEQUENCE [LARGE SCALE GENOMIC DNA]</scope>
    <source>
        <strain evidence="9 10">NCTC949</strain>
    </source>
</reference>
<gene>
    <name evidence="9" type="primary">echA6</name>
    <name evidence="9" type="ORF">NCTC949_00073</name>
</gene>
<comment type="function">
    <text evidence="1">Could possibly oxidize fatty acids using specific components.</text>
</comment>
<dbReference type="InterPro" id="IPR029045">
    <property type="entry name" value="ClpP/crotonase-like_dom_sf"/>
</dbReference>
<evidence type="ECO:0000313" key="10">
    <source>
        <dbReference type="Proteomes" id="UP000271380"/>
    </source>
</evidence>
<dbReference type="EC" id="4.2.1.17" evidence="9"/>
<dbReference type="CDD" id="cd06558">
    <property type="entry name" value="crotonase-like"/>
    <property type="match status" value="1"/>
</dbReference>
<accession>A0AB38VS67</accession>
<evidence type="ECO:0000256" key="4">
    <source>
        <dbReference type="ARBA" id="ARBA00023098"/>
    </source>
</evidence>
<evidence type="ECO:0000313" key="9">
    <source>
        <dbReference type="EMBL" id="VEH04407.1"/>
    </source>
</evidence>
<dbReference type="Gene3D" id="3.90.226.10">
    <property type="entry name" value="2-enoyl-CoA Hydratase, Chain A, domain 1"/>
    <property type="match status" value="1"/>
</dbReference>
<dbReference type="GO" id="GO:0004300">
    <property type="term" value="F:enoyl-CoA hydratase activity"/>
    <property type="evidence" value="ECO:0007669"/>
    <property type="project" value="UniProtKB-EC"/>
</dbReference>
<keyword evidence="5 9" id="KW-0456">Lyase</keyword>
<dbReference type="PANTHER" id="PTHR11941">
    <property type="entry name" value="ENOYL-COA HYDRATASE-RELATED"/>
    <property type="match status" value="1"/>
</dbReference>
<dbReference type="PANTHER" id="PTHR11941:SF169">
    <property type="entry name" value="(7AS)-7A-METHYL-1,5-DIOXO-2,3,5,6,7,7A-HEXAHYDRO-1H-INDENE-CARBOXYL-COA HYDROLASE"/>
    <property type="match status" value="1"/>
</dbReference>